<dbReference type="PROSITE" id="PS51257">
    <property type="entry name" value="PROKAR_LIPOPROTEIN"/>
    <property type="match status" value="1"/>
</dbReference>
<accession>A0ABD1MPA1</accession>
<protein>
    <recommendedName>
        <fullName evidence="3">Non-specific lipid-transfer protein</fullName>
    </recommendedName>
</protein>
<name>A0ABD1MPA1_9FABA</name>
<dbReference type="AlphaFoldDB" id="A0ABD1MPA1"/>
<evidence type="ECO:0000256" key="3">
    <source>
        <dbReference type="RuleBase" id="RU000628"/>
    </source>
</evidence>
<dbReference type="EMBL" id="JBGMDY010000004">
    <property type="protein sequence ID" value="KAL2337629.1"/>
    <property type="molecule type" value="Genomic_DNA"/>
</dbReference>
<dbReference type="InterPro" id="IPR000528">
    <property type="entry name" value="Plant_nsLTP"/>
</dbReference>
<dbReference type="Proteomes" id="UP001603857">
    <property type="component" value="Unassembled WGS sequence"/>
</dbReference>
<comment type="caution">
    <text evidence="6">The sequence shown here is derived from an EMBL/GenBank/DDBJ whole genome shotgun (WGS) entry which is preliminary data.</text>
</comment>
<dbReference type="CDD" id="cd01960">
    <property type="entry name" value="nsLTP1"/>
    <property type="match status" value="1"/>
</dbReference>
<organism evidence="6 7">
    <name type="scientific">Flemingia macrophylla</name>
    <dbReference type="NCBI Taxonomy" id="520843"/>
    <lineage>
        <taxon>Eukaryota</taxon>
        <taxon>Viridiplantae</taxon>
        <taxon>Streptophyta</taxon>
        <taxon>Embryophyta</taxon>
        <taxon>Tracheophyta</taxon>
        <taxon>Spermatophyta</taxon>
        <taxon>Magnoliopsida</taxon>
        <taxon>eudicotyledons</taxon>
        <taxon>Gunneridae</taxon>
        <taxon>Pentapetalae</taxon>
        <taxon>rosids</taxon>
        <taxon>fabids</taxon>
        <taxon>Fabales</taxon>
        <taxon>Fabaceae</taxon>
        <taxon>Papilionoideae</taxon>
        <taxon>50 kb inversion clade</taxon>
        <taxon>NPAAA clade</taxon>
        <taxon>indigoferoid/millettioid clade</taxon>
        <taxon>Phaseoleae</taxon>
        <taxon>Flemingia</taxon>
    </lineage>
</organism>
<evidence type="ECO:0000256" key="4">
    <source>
        <dbReference type="SAM" id="SignalP"/>
    </source>
</evidence>
<evidence type="ECO:0000259" key="5">
    <source>
        <dbReference type="SMART" id="SM00499"/>
    </source>
</evidence>
<keyword evidence="3" id="KW-0446">Lipid-binding</keyword>
<dbReference type="GO" id="GO:0008289">
    <property type="term" value="F:lipid binding"/>
    <property type="evidence" value="ECO:0007669"/>
    <property type="project" value="UniProtKB-KW"/>
</dbReference>
<evidence type="ECO:0000313" key="7">
    <source>
        <dbReference type="Proteomes" id="UP001603857"/>
    </source>
</evidence>
<evidence type="ECO:0000256" key="1">
    <source>
        <dbReference type="ARBA" id="ARBA00009748"/>
    </source>
</evidence>
<keyword evidence="3" id="KW-0813">Transport</keyword>
<dbReference type="Pfam" id="PF00234">
    <property type="entry name" value="Tryp_alpha_amyl"/>
    <property type="match status" value="1"/>
</dbReference>
<proteinExistence type="inferred from homology"/>
<dbReference type="InterPro" id="IPR036312">
    <property type="entry name" value="Bifun_inhib/LTP/seed_sf"/>
</dbReference>
<comment type="function">
    <text evidence="3">Plant non-specific lipid-transfer proteins transfer phospholipids as well as galactolipids across membranes. May play a role in wax or cutin deposition in the cell walls of expanding epidermal cells and certain secretory tissues.</text>
</comment>
<dbReference type="Gene3D" id="1.10.110.10">
    <property type="entry name" value="Plant lipid-transfer and hydrophobic proteins"/>
    <property type="match status" value="1"/>
</dbReference>
<dbReference type="InterPro" id="IPR016140">
    <property type="entry name" value="Bifunc_inhib/LTP/seed_store"/>
</dbReference>
<keyword evidence="2" id="KW-1015">Disulfide bond</keyword>
<dbReference type="PRINTS" id="PR00382">
    <property type="entry name" value="LIPIDTRNSFER"/>
</dbReference>
<dbReference type="SMART" id="SM00499">
    <property type="entry name" value="AAI"/>
    <property type="match status" value="1"/>
</dbReference>
<feature type="chain" id="PRO_5044877449" description="Non-specific lipid-transfer protein" evidence="4">
    <location>
        <begin position="23"/>
        <end position="128"/>
    </location>
</feature>
<dbReference type="SUPFAM" id="SSF47699">
    <property type="entry name" value="Bifunctional inhibitor/lipid-transfer protein/seed storage 2S albumin"/>
    <property type="match status" value="1"/>
</dbReference>
<feature type="signal peptide" evidence="4">
    <location>
        <begin position="1"/>
        <end position="22"/>
    </location>
</feature>
<dbReference type="PANTHER" id="PTHR33076">
    <property type="entry name" value="NON-SPECIFIC LIPID-TRANSFER PROTEIN 2-RELATED"/>
    <property type="match status" value="1"/>
</dbReference>
<evidence type="ECO:0000313" key="6">
    <source>
        <dbReference type="EMBL" id="KAL2337629.1"/>
    </source>
</evidence>
<comment type="similarity">
    <text evidence="1 3">Belongs to the plant LTP family.</text>
</comment>
<evidence type="ECO:0000256" key="2">
    <source>
        <dbReference type="ARBA" id="ARBA00023157"/>
    </source>
</evidence>
<reference evidence="6 7" key="1">
    <citation type="submission" date="2024-08" db="EMBL/GenBank/DDBJ databases">
        <title>Insights into the chromosomal genome structure of Flemingia macrophylla.</title>
        <authorList>
            <person name="Ding Y."/>
            <person name="Zhao Y."/>
            <person name="Bi W."/>
            <person name="Wu M."/>
            <person name="Zhao G."/>
            <person name="Gong Y."/>
            <person name="Li W."/>
            <person name="Zhang P."/>
        </authorList>
    </citation>
    <scope>NUCLEOTIDE SEQUENCE [LARGE SCALE GENOMIC DNA]</scope>
    <source>
        <strain evidence="6">DYQJB</strain>
        <tissue evidence="6">Leaf</tissue>
    </source>
</reference>
<keyword evidence="7" id="KW-1185">Reference proteome</keyword>
<sequence>MASLRVTCVVAVIYMIVAMSAHAPMATPSSSISCGTVAKYISPCYSYLSSGGTPSSSCCSGVKSISNEDKTTADVQATCNCLKYLAGQTSVNANYAASLPSECKVYVPYKISNSTDCDKYVEINVFIS</sequence>
<keyword evidence="4" id="KW-0732">Signal</keyword>
<gene>
    <name evidence="6" type="ORF">Fmac_012075</name>
</gene>
<feature type="domain" description="Bifunctional inhibitor/plant lipid transfer protein/seed storage helical" evidence="5">
    <location>
        <begin position="34"/>
        <end position="117"/>
    </location>
</feature>